<evidence type="ECO:0000256" key="3">
    <source>
        <dbReference type="ARBA" id="ARBA00022692"/>
    </source>
</evidence>
<reference evidence="9" key="1">
    <citation type="submission" date="2016-05" db="EMBL/GenBank/DDBJ databases">
        <title>Comparative genomics of biotechnologically important yeasts.</title>
        <authorList>
            <consortium name="DOE Joint Genome Institute"/>
            <person name="Riley R."/>
            <person name="Haridas S."/>
            <person name="Wolfe K.H."/>
            <person name="Lopes M.R."/>
            <person name="Hittinger C.T."/>
            <person name="Goker M."/>
            <person name="Salamov A."/>
            <person name="Wisecaver J."/>
            <person name="Long T.M."/>
            <person name="Aerts A.L."/>
            <person name="Barry K."/>
            <person name="Choi C."/>
            <person name="Clum A."/>
            <person name="Coughlan A.Y."/>
            <person name="Deshpande S."/>
            <person name="Douglass A.P."/>
            <person name="Hanson S.J."/>
            <person name="Klenk H.-P."/>
            <person name="Labutti K."/>
            <person name="Lapidus A."/>
            <person name="Lindquist E."/>
            <person name="Lipzen A."/>
            <person name="Meier-Kolthoff J.P."/>
            <person name="Ohm R.A."/>
            <person name="Otillar R.P."/>
            <person name="Pangilinan J."/>
            <person name="Peng Y."/>
            <person name="Rokas A."/>
            <person name="Rosa C.A."/>
            <person name="Scheuner C."/>
            <person name="Sibirny A.A."/>
            <person name="Slot J.C."/>
            <person name="Stielow J.B."/>
            <person name="Sun H."/>
            <person name="Kurtzman C.P."/>
            <person name="Blackwell M."/>
            <person name="Grigoriev I.V."/>
            <person name="Jeffries T.W."/>
        </authorList>
    </citation>
    <scope>NUCLEOTIDE SEQUENCE [LARGE SCALE GENOMIC DNA]</scope>
    <source>
        <strain evidence="9">NRRL Y-2460</strain>
    </source>
</reference>
<evidence type="ECO:0000256" key="4">
    <source>
        <dbReference type="ARBA" id="ARBA00022989"/>
    </source>
</evidence>
<evidence type="ECO:0000313" key="9">
    <source>
        <dbReference type="Proteomes" id="UP000094236"/>
    </source>
</evidence>
<keyword evidence="5 6" id="KW-0472">Membrane</keyword>
<dbReference type="GO" id="GO:0016020">
    <property type="term" value="C:membrane"/>
    <property type="evidence" value="ECO:0007669"/>
    <property type="project" value="UniProtKB-SubCell"/>
</dbReference>
<feature type="transmembrane region" description="Helical" evidence="6">
    <location>
        <begin position="187"/>
        <end position="206"/>
    </location>
</feature>
<feature type="transmembrane region" description="Helical" evidence="6">
    <location>
        <begin position="340"/>
        <end position="359"/>
    </location>
</feature>
<organism evidence="8 9">
    <name type="scientific">Pachysolen tannophilus NRRL Y-2460</name>
    <dbReference type="NCBI Taxonomy" id="669874"/>
    <lineage>
        <taxon>Eukaryota</taxon>
        <taxon>Fungi</taxon>
        <taxon>Dikarya</taxon>
        <taxon>Ascomycota</taxon>
        <taxon>Saccharomycotina</taxon>
        <taxon>Pichiomycetes</taxon>
        <taxon>Pachysolenaceae</taxon>
        <taxon>Pachysolen</taxon>
    </lineage>
</organism>
<dbReference type="AlphaFoldDB" id="A0A1E4TUH7"/>
<dbReference type="Proteomes" id="UP000094236">
    <property type="component" value="Unassembled WGS sequence"/>
</dbReference>
<keyword evidence="3 6" id="KW-0812">Transmembrane</keyword>
<evidence type="ECO:0000256" key="6">
    <source>
        <dbReference type="SAM" id="Phobius"/>
    </source>
</evidence>
<dbReference type="PANTHER" id="PTHR43341:SF15">
    <property type="entry name" value="GENERAL AMINO ACID PERMEASE AGP2"/>
    <property type="match status" value="1"/>
</dbReference>
<dbReference type="InterPro" id="IPR050524">
    <property type="entry name" value="APC_YAT"/>
</dbReference>
<evidence type="ECO:0000256" key="5">
    <source>
        <dbReference type="ARBA" id="ARBA00023136"/>
    </source>
</evidence>
<feature type="domain" description="Amino acid permease/ SLC12A" evidence="7">
    <location>
        <begin position="51"/>
        <end position="519"/>
    </location>
</feature>
<feature type="transmembrane region" description="Helical" evidence="6">
    <location>
        <begin position="425"/>
        <end position="442"/>
    </location>
</feature>
<protein>
    <recommendedName>
        <fullName evidence="7">Amino acid permease/ SLC12A domain-containing protein</fullName>
    </recommendedName>
</protein>
<dbReference type="Gene3D" id="1.20.1740.10">
    <property type="entry name" value="Amino acid/polyamine transporter I"/>
    <property type="match status" value="1"/>
</dbReference>
<keyword evidence="9" id="KW-1185">Reference proteome</keyword>
<feature type="transmembrane region" description="Helical" evidence="6">
    <location>
        <begin position="463"/>
        <end position="487"/>
    </location>
</feature>
<dbReference type="GO" id="GO:0015171">
    <property type="term" value="F:amino acid transmembrane transporter activity"/>
    <property type="evidence" value="ECO:0007669"/>
    <property type="project" value="TreeGrafter"/>
</dbReference>
<feature type="transmembrane region" description="Helical" evidence="6">
    <location>
        <begin position="493"/>
        <end position="512"/>
    </location>
</feature>
<dbReference type="STRING" id="669874.A0A1E4TUH7"/>
<feature type="transmembrane region" description="Helical" evidence="6">
    <location>
        <begin position="54"/>
        <end position="74"/>
    </location>
</feature>
<keyword evidence="4 6" id="KW-1133">Transmembrane helix</keyword>
<dbReference type="PIRSF" id="PIRSF006060">
    <property type="entry name" value="AA_transporter"/>
    <property type="match status" value="1"/>
</dbReference>
<dbReference type="OrthoDB" id="10062876at2759"/>
<accession>A0A1E4TUH7</accession>
<feature type="transmembrane region" description="Helical" evidence="6">
    <location>
        <begin position="283"/>
        <end position="304"/>
    </location>
</feature>
<proteinExistence type="inferred from homology"/>
<dbReference type="InterPro" id="IPR004841">
    <property type="entry name" value="AA-permease/SLC12A_dom"/>
</dbReference>
<evidence type="ECO:0000256" key="2">
    <source>
        <dbReference type="ARBA" id="ARBA00006983"/>
    </source>
</evidence>
<comment type="similarity">
    <text evidence="2">Belongs to the amino acid-polyamine-organocation (APC) superfamily. YAT (TC 2.A.3.10) family.</text>
</comment>
<comment type="subcellular location">
    <subcellularLocation>
        <location evidence="1">Membrane</location>
        <topology evidence="1">Multi-pass membrane protein</topology>
    </subcellularLocation>
</comment>
<name>A0A1E4TUH7_PACTA</name>
<feature type="transmembrane region" description="Helical" evidence="6">
    <location>
        <begin position="158"/>
        <end position="181"/>
    </location>
</feature>
<dbReference type="PANTHER" id="PTHR43341">
    <property type="entry name" value="AMINO ACID PERMEASE"/>
    <property type="match status" value="1"/>
</dbReference>
<dbReference type="EMBL" id="KV454014">
    <property type="protein sequence ID" value="ODV95401.1"/>
    <property type="molecule type" value="Genomic_DNA"/>
</dbReference>
<sequence>MDSKLNRSVIDISICSRSISDQNSSETGKESHEKKFLDKNFTTKRHLKSRHIQLIAIGGSIGTGLFVTIATGLIKGGAAGLLIATVFWTCVMLLLTSAVGEMVVQYPAPSPFVEMAGRCIDEAVECAAGWNFFLMEALYIPFEITAVSSIIDFWRDDYSAAIPISIIIALYTAINVFNVKYFGESEFWLSIGKLILCVGLLFFTLITMCGGNPAHDAFGFRYFKIDPFGSGYVTTGGLGKFEGWLGALFQANFFVVGPEYISMIANEAHYPVRKNLSTCFKTVIWRLCLFYIGGALSVGILIAYNNPTLVAANTAGESSAAASPYVIAMENLNIKVLPDIVNAIILLSALSAGNSYFFCSSRQLYSLSKRGFAPAFFQICTSSGVPIFCILVVIAFACLSFMELGTGGSLTALTYITSICTKSQMLNYLYMGVTYIAFYHACKAQGIDKSTYAYRSWFQPYSAYIVTFFLLVLCGVQGYTVFLPGWWSVEDFIFYYIMIFVNVAIYIFWKVIKRTPFRKSSEVDLVSGLKEIEEYEYEHFKIAEEAQINSDTDSEDYKKKNAKEIFNNVKTWIF</sequence>
<feature type="transmembrane region" description="Helical" evidence="6">
    <location>
        <begin position="371"/>
        <end position="402"/>
    </location>
</feature>
<gene>
    <name evidence="8" type="ORF">PACTADRAFT_50127</name>
</gene>
<dbReference type="Pfam" id="PF00324">
    <property type="entry name" value="AA_permease"/>
    <property type="match status" value="1"/>
</dbReference>
<evidence type="ECO:0000313" key="8">
    <source>
        <dbReference type="EMBL" id="ODV95401.1"/>
    </source>
</evidence>
<evidence type="ECO:0000259" key="7">
    <source>
        <dbReference type="Pfam" id="PF00324"/>
    </source>
</evidence>
<evidence type="ECO:0000256" key="1">
    <source>
        <dbReference type="ARBA" id="ARBA00004141"/>
    </source>
</evidence>
<feature type="transmembrane region" description="Helical" evidence="6">
    <location>
        <begin position="80"/>
        <end position="100"/>
    </location>
</feature>